<protein>
    <submittedName>
        <fullName evidence="1">Gp19/Gp15/Gp42-like protein</fullName>
    </submittedName>
</protein>
<organism evidence="1 2">
    <name type="scientific">Zhihengliuella halotolerans</name>
    <dbReference type="NCBI Taxonomy" id="370736"/>
    <lineage>
        <taxon>Bacteria</taxon>
        <taxon>Bacillati</taxon>
        <taxon>Actinomycetota</taxon>
        <taxon>Actinomycetes</taxon>
        <taxon>Micrococcales</taxon>
        <taxon>Micrococcaceae</taxon>
        <taxon>Zhihengliuella</taxon>
    </lineage>
</organism>
<dbReference type="AlphaFoldDB" id="A0A4Q8ACE7"/>
<dbReference type="RefSeq" id="WP_130450172.1">
    <property type="nucleotide sequence ID" value="NZ_SHLA01000001.1"/>
</dbReference>
<keyword evidence="2" id="KW-1185">Reference proteome</keyword>
<proteinExistence type="predicted"/>
<name>A0A4Q8ACE7_9MICC</name>
<reference evidence="1 2" key="1">
    <citation type="submission" date="2019-02" db="EMBL/GenBank/DDBJ databases">
        <title>Sequencing the genomes of 1000 actinobacteria strains.</title>
        <authorList>
            <person name="Klenk H.-P."/>
        </authorList>
    </citation>
    <scope>NUCLEOTIDE SEQUENCE [LARGE SCALE GENOMIC DNA]</scope>
    <source>
        <strain evidence="1 2">DSM 17364</strain>
    </source>
</reference>
<evidence type="ECO:0000313" key="2">
    <source>
        <dbReference type="Proteomes" id="UP000292685"/>
    </source>
</evidence>
<sequence length="143" mass="15990">MATDPLATKAQLAEAWRPLTSTEQTRADYWLAAASREVRRRWPDVDDRLAAGDLKELDVSDVVISLVLPIMQTVDNDGARSWSVASGTEQRSVNMGSGGSGERFDFEDWMLEVFLRQAAPLPAGAFPLPICYDHLFESKERYL</sequence>
<evidence type="ECO:0000313" key="1">
    <source>
        <dbReference type="EMBL" id="RZU61744.1"/>
    </source>
</evidence>
<dbReference type="Proteomes" id="UP000292685">
    <property type="component" value="Unassembled WGS sequence"/>
</dbReference>
<dbReference type="OrthoDB" id="4966135at2"/>
<comment type="caution">
    <text evidence="1">The sequence shown here is derived from an EMBL/GenBank/DDBJ whole genome shotgun (WGS) entry which is preliminary data.</text>
</comment>
<dbReference type="EMBL" id="SHLA01000001">
    <property type="protein sequence ID" value="RZU61744.1"/>
    <property type="molecule type" value="Genomic_DNA"/>
</dbReference>
<gene>
    <name evidence="1" type="ORF">EV380_1322</name>
</gene>
<accession>A0A4Q8ACE7</accession>